<accession>A0A433TZQ4</accession>
<organism evidence="11 12">
    <name type="scientific">Elysia chlorotica</name>
    <name type="common">Eastern emerald elysia</name>
    <name type="synonym">Sea slug</name>
    <dbReference type="NCBI Taxonomy" id="188477"/>
    <lineage>
        <taxon>Eukaryota</taxon>
        <taxon>Metazoa</taxon>
        <taxon>Spiralia</taxon>
        <taxon>Lophotrochozoa</taxon>
        <taxon>Mollusca</taxon>
        <taxon>Gastropoda</taxon>
        <taxon>Heterobranchia</taxon>
        <taxon>Euthyneura</taxon>
        <taxon>Panpulmonata</taxon>
        <taxon>Sacoglossa</taxon>
        <taxon>Placobranchoidea</taxon>
        <taxon>Plakobranchidae</taxon>
        <taxon>Elysia</taxon>
    </lineage>
</organism>
<dbReference type="InterPro" id="IPR000990">
    <property type="entry name" value="Innexin"/>
</dbReference>
<keyword evidence="8" id="KW-0407">Ion channel</keyword>
<dbReference type="GO" id="GO:0005243">
    <property type="term" value="F:gap junction channel activity"/>
    <property type="evidence" value="ECO:0007669"/>
    <property type="project" value="TreeGrafter"/>
</dbReference>
<feature type="transmembrane region" description="Helical" evidence="10">
    <location>
        <begin position="238"/>
        <end position="258"/>
    </location>
</feature>
<feature type="transmembrane region" description="Helical" evidence="10">
    <location>
        <begin position="171"/>
        <end position="190"/>
    </location>
</feature>
<dbReference type="EMBL" id="RQTK01000121">
    <property type="protein sequence ID" value="RUS87059.1"/>
    <property type="molecule type" value="Genomic_DNA"/>
</dbReference>
<dbReference type="AlphaFoldDB" id="A0A433TZQ4"/>
<evidence type="ECO:0000313" key="11">
    <source>
        <dbReference type="EMBL" id="RUS87059.1"/>
    </source>
</evidence>
<sequence length="440" mass="48279">MSVFRRSLAEDKIDHYTHTWSVLFLLVLALVTWLLPLSPYLQLQNDPSSSAIPLAISQVTPSEPVIPRFKARCWSPAQFTDAMVEYSQAACSSAYNLALQGIDPESSGLGVTLYEPVFTFSSPGDFDDTKFKPVVRKSNSQKRQIKVKTPEGKEGAKTQKALNFIQTKTPFVLFLLAVFLKVPHLVWILLSALTGGINIDQILTSAKAGTGLSYDSRRQLLSELASSIVGKCSGAASFLYLLLKVLVCVAVIAELVVVQTSILPEAESLEKDFAIDGLNGDVMSTVNTTLKTLEKTENNSTDYADKLLMCELNIREFTNVKAFTLQCVFQPELENVAPKPATNAAVPRDDRVSRSPRGVMKMYVTVFLVVQTLLVVLTVVNVSSFLVWLLKFLLRPRKPLDLCLLLHMANENAGPEVSNAFSQSEVGGKGDGKESIPLSE</sequence>
<protein>
    <recommendedName>
        <fullName evidence="13">Innexin</fullName>
    </recommendedName>
</protein>
<dbReference type="PANTHER" id="PTHR11893">
    <property type="entry name" value="INNEXIN"/>
    <property type="match status" value="1"/>
</dbReference>
<dbReference type="Proteomes" id="UP000271974">
    <property type="component" value="Unassembled WGS sequence"/>
</dbReference>
<keyword evidence="7 10" id="KW-0472">Membrane</keyword>
<evidence type="ECO:0000256" key="1">
    <source>
        <dbReference type="ARBA" id="ARBA00004651"/>
    </source>
</evidence>
<evidence type="ECO:0000256" key="5">
    <source>
        <dbReference type="ARBA" id="ARBA00022989"/>
    </source>
</evidence>
<evidence type="ECO:0000313" key="12">
    <source>
        <dbReference type="Proteomes" id="UP000271974"/>
    </source>
</evidence>
<evidence type="ECO:0000256" key="3">
    <source>
        <dbReference type="ARBA" id="ARBA00022475"/>
    </source>
</evidence>
<keyword evidence="12" id="KW-1185">Reference proteome</keyword>
<evidence type="ECO:0000256" key="2">
    <source>
        <dbReference type="ARBA" id="ARBA00022448"/>
    </source>
</evidence>
<comment type="subcellular location">
    <subcellularLocation>
        <location evidence="1">Cell membrane</location>
        <topology evidence="1">Multi-pass membrane protein</topology>
    </subcellularLocation>
</comment>
<reference evidence="11 12" key="1">
    <citation type="submission" date="2019-01" db="EMBL/GenBank/DDBJ databases">
        <title>A draft genome assembly of the solar-powered sea slug Elysia chlorotica.</title>
        <authorList>
            <person name="Cai H."/>
            <person name="Li Q."/>
            <person name="Fang X."/>
            <person name="Li J."/>
            <person name="Curtis N.E."/>
            <person name="Altenburger A."/>
            <person name="Shibata T."/>
            <person name="Feng M."/>
            <person name="Maeda T."/>
            <person name="Schwartz J.A."/>
            <person name="Shigenobu S."/>
            <person name="Lundholm N."/>
            <person name="Nishiyama T."/>
            <person name="Yang H."/>
            <person name="Hasebe M."/>
            <person name="Li S."/>
            <person name="Pierce S.K."/>
            <person name="Wang J."/>
        </authorList>
    </citation>
    <scope>NUCLEOTIDE SEQUENCE [LARGE SCALE GENOMIC DNA]</scope>
    <source>
        <strain evidence="11">EC2010</strain>
        <tissue evidence="11">Whole organism of an adult</tissue>
    </source>
</reference>
<feature type="transmembrane region" description="Helical" evidence="10">
    <location>
        <begin position="20"/>
        <end position="41"/>
    </location>
</feature>
<keyword evidence="2" id="KW-0813">Transport</keyword>
<dbReference type="PANTHER" id="PTHR11893:SF36">
    <property type="entry name" value="INNEXIN-5"/>
    <property type="match status" value="1"/>
</dbReference>
<dbReference type="GO" id="GO:0005921">
    <property type="term" value="C:gap junction"/>
    <property type="evidence" value="ECO:0007669"/>
    <property type="project" value="TreeGrafter"/>
</dbReference>
<comment type="caution">
    <text evidence="11">The sequence shown here is derived from an EMBL/GenBank/DDBJ whole genome shotgun (WGS) entry which is preliminary data.</text>
</comment>
<feature type="region of interest" description="Disordered" evidence="9">
    <location>
        <begin position="418"/>
        <end position="440"/>
    </location>
</feature>
<proteinExistence type="predicted"/>
<keyword evidence="6" id="KW-0406">Ion transport</keyword>
<evidence type="ECO:0000256" key="4">
    <source>
        <dbReference type="ARBA" id="ARBA00022692"/>
    </source>
</evidence>
<evidence type="ECO:0000256" key="8">
    <source>
        <dbReference type="ARBA" id="ARBA00023303"/>
    </source>
</evidence>
<dbReference type="OrthoDB" id="6156233at2759"/>
<feature type="transmembrane region" description="Helical" evidence="10">
    <location>
        <begin position="363"/>
        <end position="390"/>
    </location>
</feature>
<dbReference type="GO" id="GO:0005886">
    <property type="term" value="C:plasma membrane"/>
    <property type="evidence" value="ECO:0007669"/>
    <property type="project" value="UniProtKB-SubCell"/>
</dbReference>
<dbReference type="GO" id="GO:0034220">
    <property type="term" value="P:monoatomic ion transmembrane transport"/>
    <property type="evidence" value="ECO:0007669"/>
    <property type="project" value="UniProtKB-KW"/>
</dbReference>
<evidence type="ECO:0000256" key="9">
    <source>
        <dbReference type="SAM" id="MobiDB-lite"/>
    </source>
</evidence>
<evidence type="ECO:0000256" key="10">
    <source>
        <dbReference type="SAM" id="Phobius"/>
    </source>
</evidence>
<keyword evidence="4 10" id="KW-0812">Transmembrane</keyword>
<keyword evidence="5 10" id="KW-1133">Transmembrane helix</keyword>
<name>A0A433TZQ4_ELYCH</name>
<evidence type="ECO:0000256" key="7">
    <source>
        <dbReference type="ARBA" id="ARBA00023136"/>
    </source>
</evidence>
<keyword evidence="3" id="KW-1003">Cell membrane</keyword>
<evidence type="ECO:0000256" key="6">
    <source>
        <dbReference type="ARBA" id="ARBA00023065"/>
    </source>
</evidence>
<gene>
    <name evidence="11" type="ORF">EGW08_005212</name>
</gene>
<evidence type="ECO:0008006" key="13">
    <source>
        <dbReference type="Google" id="ProtNLM"/>
    </source>
</evidence>
<dbReference type="Pfam" id="PF00876">
    <property type="entry name" value="Innexin"/>
    <property type="match status" value="1"/>
</dbReference>